<dbReference type="Pfam" id="PF07885">
    <property type="entry name" value="Ion_trans_2"/>
    <property type="match status" value="1"/>
</dbReference>
<sequence length="1240" mass="147185">MNLSINQDPNKSQTYLLQNPNTKQGHIMKKHFNPQIDNNLKEMHYKLSNQNLEISIDQSIQNLKLEQGQDQFQDKSIEEENSETSIYNLDNPKTNKSKKNTYLQKQTTINSTRTHKKLNYTSTKLKSKSKLENFLTKKNSIFNLKKQKTQKINSPDDLNRYLYEYPDSFLEKPGQKFLKFRLIEFLQKQINNYNQLTQTPNKTFYTKQNYNNSLINPDQQKTINFAKNQSKQYSQVLNSPFRLQTQNKLYSIRHRSSKKGLNIVWQAKGILILSSIIKFISILKGMSIEHRSVQILKNIEHISDTLSLKKKHRAIFDLIKLTIIILLIAHLCGCIFVYVALVQKQQNIKETWIEVAVVESNILIDLNSWFDIYIASFYFSVITMITVGYGELYPINNLERFITILITILSCGVFAYSVNEIGTIFKLMKQQKEEFKEEQAILVNHMKRKGLSKDLQNRVTKYYEYIYNENLQEKQIGDRLIQNLPYSLAQSIKFEFNYQIFSEQKLLLNNFSEAFVKKLANTAKENRFGPEHEIIKEGHEVSDLFFITSGSVDLFQQVGKKQIYVKTIHKQDGIGNYFFISQQYSTLTAKTKNVVGLISVSKQDFLNCLKEFPPDFEHYSMMRDNIIFYKSNRQIHEKCKICDISDHIDIKQCPFISFVPNKYQIINKSLNIGLYQERISFNKRREGRYENYKAQFQLLKESVYFFMISNYPEVELHHIFKQNVEYLNRDLSRKFSRNYSKNYSYSINGTNTVSGRPQFNLHNIPHSHNGLTSQLSNNLQATNLIQQNDLIKSSSKQQMAQSQTQSPRSQYGSQRQSQEDYDPASNNNLYEPLQQQMYQSFNLEQVELQNNKYNSLGRERSFEQDVQSQFHRKTRKNLTTEIATKFNNSFIQEYDQSSQYTDNNKSTFYKNLKQDTNYQSYVDTSSYYQGGLQQQQTQQTMHDTSYMKQNTLQNMHTNFFNNINQQIVNISEDDKLLLKFLKFKNKESIIGFDTMKIFNYYYTRGNLDRILEFLDEKRAVEKQEREKEQKQKKQREEEERKTQEFWRDDDKQLQKKQQRKEEKQEKQLEQLVKKQENKLLYEKDMAEIQGNKKSKVKETPKQEALRKQREALKQTLLAQIQQQKEQEKKNKLQVQKEEEKEFREEHGHIVDSDSDSSENEYKLKLEENLNRLQIQDDEDDKAQQETINRPEKKRKAAFRDFVDKRMPELRQENPKAKRSQLLEMIHKEFEKSPENPMNQQ</sequence>
<dbReference type="CDD" id="cd22249">
    <property type="entry name" value="UDM1_RNF168_RNF169-like"/>
    <property type="match status" value="1"/>
</dbReference>
<dbReference type="OrthoDB" id="290889at2759"/>
<feature type="region of interest" description="Disordered" evidence="1">
    <location>
        <begin position="792"/>
        <end position="828"/>
    </location>
</feature>
<feature type="domain" description="Cyclic nucleotide-binding" evidence="3">
    <location>
        <begin position="507"/>
        <end position="609"/>
    </location>
</feature>
<dbReference type="PROSITE" id="PS50042">
    <property type="entry name" value="CNMP_BINDING_3"/>
    <property type="match status" value="1"/>
</dbReference>
<feature type="transmembrane region" description="Helical" evidence="2">
    <location>
        <begin position="401"/>
        <end position="418"/>
    </location>
</feature>
<keyword evidence="2" id="KW-1133">Transmembrane helix</keyword>
<dbReference type="CDD" id="cd00038">
    <property type="entry name" value="CAP_ED"/>
    <property type="match status" value="1"/>
</dbReference>
<feature type="region of interest" description="Disordered" evidence="1">
    <location>
        <begin position="1023"/>
        <end position="1068"/>
    </location>
</feature>
<accession>A0A0V0QIP6</accession>
<feature type="compositionally biased region" description="Basic and acidic residues" evidence="1">
    <location>
        <begin position="1197"/>
        <end position="1215"/>
    </location>
</feature>
<dbReference type="AlphaFoldDB" id="A0A0V0QIP6"/>
<name>A0A0V0QIP6_PSEPJ</name>
<feature type="region of interest" description="Disordered" evidence="1">
    <location>
        <begin position="1173"/>
        <end position="1219"/>
    </location>
</feature>
<feature type="transmembrane region" description="Helical" evidence="2">
    <location>
        <begin position="263"/>
        <end position="283"/>
    </location>
</feature>
<evidence type="ECO:0000259" key="3">
    <source>
        <dbReference type="PROSITE" id="PS50042"/>
    </source>
</evidence>
<keyword evidence="2" id="KW-0812">Transmembrane</keyword>
<feature type="compositionally biased region" description="Low complexity" evidence="1">
    <location>
        <begin position="793"/>
        <end position="806"/>
    </location>
</feature>
<comment type="caution">
    <text evidence="4">The sequence shown here is derived from an EMBL/GenBank/DDBJ whole genome shotgun (WGS) entry which is preliminary data.</text>
</comment>
<dbReference type="InterPro" id="IPR014710">
    <property type="entry name" value="RmlC-like_jellyroll"/>
</dbReference>
<dbReference type="EMBL" id="LDAU01000159">
    <property type="protein sequence ID" value="KRX02043.1"/>
    <property type="molecule type" value="Genomic_DNA"/>
</dbReference>
<dbReference type="Proteomes" id="UP000054937">
    <property type="component" value="Unassembled WGS sequence"/>
</dbReference>
<dbReference type="Gene3D" id="2.60.120.10">
    <property type="entry name" value="Jelly Rolls"/>
    <property type="match status" value="1"/>
</dbReference>
<dbReference type="PANTHER" id="PTHR10217">
    <property type="entry name" value="VOLTAGE AND LIGAND GATED POTASSIUM CHANNEL"/>
    <property type="match status" value="1"/>
</dbReference>
<dbReference type="OMA" id="RIDTQFR"/>
<evidence type="ECO:0000313" key="5">
    <source>
        <dbReference type="Proteomes" id="UP000054937"/>
    </source>
</evidence>
<dbReference type="SUPFAM" id="SSF81324">
    <property type="entry name" value="Voltage-gated potassium channels"/>
    <property type="match status" value="1"/>
</dbReference>
<gene>
    <name evidence="4" type="ORF">PPERSA_07688</name>
</gene>
<keyword evidence="2" id="KW-0472">Membrane</keyword>
<proteinExistence type="predicted"/>
<feature type="region of interest" description="Disordered" evidence="1">
    <location>
        <begin position="1121"/>
        <end position="1161"/>
    </location>
</feature>
<evidence type="ECO:0000256" key="1">
    <source>
        <dbReference type="SAM" id="MobiDB-lite"/>
    </source>
</evidence>
<protein>
    <submittedName>
        <fullName evidence="4">Cyclic nucleotide-binding protein</fullName>
    </submittedName>
</protein>
<dbReference type="SUPFAM" id="SSF51206">
    <property type="entry name" value="cAMP-binding domain-like"/>
    <property type="match status" value="1"/>
</dbReference>
<dbReference type="InParanoid" id="A0A0V0QIP6"/>
<feature type="compositionally biased region" description="Polar residues" evidence="1">
    <location>
        <begin position="807"/>
        <end position="816"/>
    </location>
</feature>
<dbReference type="InterPro" id="IPR054414">
    <property type="entry name" value="Ccdc124/Oxs1_C"/>
</dbReference>
<dbReference type="InterPro" id="IPR050818">
    <property type="entry name" value="KCNH_animal-type"/>
</dbReference>
<keyword evidence="5" id="KW-1185">Reference proteome</keyword>
<dbReference type="InterPro" id="IPR018490">
    <property type="entry name" value="cNMP-bd_dom_sf"/>
</dbReference>
<dbReference type="SMART" id="SM00100">
    <property type="entry name" value="cNMP"/>
    <property type="match status" value="1"/>
</dbReference>
<feature type="compositionally biased region" description="Basic and acidic residues" evidence="1">
    <location>
        <begin position="1124"/>
        <end position="1151"/>
    </location>
</feature>
<dbReference type="GO" id="GO:0042391">
    <property type="term" value="P:regulation of membrane potential"/>
    <property type="evidence" value="ECO:0007669"/>
    <property type="project" value="TreeGrafter"/>
</dbReference>
<feature type="region of interest" description="Disordered" evidence="1">
    <location>
        <begin position="1091"/>
        <end position="1110"/>
    </location>
</feature>
<dbReference type="InterPro" id="IPR000595">
    <property type="entry name" value="cNMP-bd_dom"/>
</dbReference>
<dbReference type="Pfam" id="PF00027">
    <property type="entry name" value="cNMP_binding"/>
    <property type="match status" value="1"/>
</dbReference>
<dbReference type="InterPro" id="IPR013099">
    <property type="entry name" value="K_chnl_dom"/>
</dbReference>
<feature type="transmembrane region" description="Helical" evidence="2">
    <location>
        <begin position="318"/>
        <end position="341"/>
    </location>
</feature>
<dbReference type="Gene3D" id="1.10.287.630">
    <property type="entry name" value="Helix hairpin bin"/>
    <property type="match status" value="1"/>
</dbReference>
<dbReference type="GO" id="GO:0005886">
    <property type="term" value="C:plasma membrane"/>
    <property type="evidence" value="ECO:0007669"/>
    <property type="project" value="TreeGrafter"/>
</dbReference>
<dbReference type="Pfam" id="PF06244">
    <property type="entry name" value="Ccdc124"/>
    <property type="match status" value="1"/>
</dbReference>
<evidence type="ECO:0000313" key="4">
    <source>
        <dbReference type="EMBL" id="KRX02043.1"/>
    </source>
</evidence>
<dbReference type="GO" id="GO:0005249">
    <property type="term" value="F:voltage-gated potassium channel activity"/>
    <property type="evidence" value="ECO:0007669"/>
    <property type="project" value="TreeGrafter"/>
</dbReference>
<feature type="transmembrane region" description="Helical" evidence="2">
    <location>
        <begin position="372"/>
        <end position="389"/>
    </location>
</feature>
<evidence type="ECO:0000256" key="2">
    <source>
        <dbReference type="SAM" id="Phobius"/>
    </source>
</evidence>
<organism evidence="4 5">
    <name type="scientific">Pseudocohnilembus persalinus</name>
    <name type="common">Ciliate</name>
    <dbReference type="NCBI Taxonomy" id="266149"/>
    <lineage>
        <taxon>Eukaryota</taxon>
        <taxon>Sar</taxon>
        <taxon>Alveolata</taxon>
        <taxon>Ciliophora</taxon>
        <taxon>Intramacronucleata</taxon>
        <taxon>Oligohymenophorea</taxon>
        <taxon>Scuticociliatia</taxon>
        <taxon>Philasterida</taxon>
        <taxon>Pseudocohnilembidae</taxon>
        <taxon>Pseudocohnilembus</taxon>
    </lineage>
</organism>
<dbReference type="Gene3D" id="1.10.287.70">
    <property type="match status" value="1"/>
</dbReference>
<feature type="compositionally biased region" description="Basic and acidic residues" evidence="1">
    <location>
        <begin position="1096"/>
        <end position="1110"/>
    </location>
</feature>
<reference evidence="4 5" key="1">
    <citation type="journal article" date="2015" name="Sci. Rep.">
        <title>Genome of the facultative scuticociliatosis pathogen Pseudocohnilembus persalinus provides insight into its virulence through horizontal gene transfer.</title>
        <authorList>
            <person name="Xiong J."/>
            <person name="Wang G."/>
            <person name="Cheng J."/>
            <person name="Tian M."/>
            <person name="Pan X."/>
            <person name="Warren A."/>
            <person name="Jiang C."/>
            <person name="Yuan D."/>
            <person name="Miao W."/>
        </authorList>
    </citation>
    <scope>NUCLEOTIDE SEQUENCE [LARGE SCALE GENOMIC DNA]</scope>
    <source>
        <strain evidence="4">36N120E</strain>
    </source>
</reference>
<dbReference type="PANTHER" id="PTHR10217:SF435">
    <property type="entry name" value="POTASSIUM VOLTAGE-GATED CHANNEL PROTEIN EAG"/>
    <property type="match status" value="1"/>
</dbReference>